<sequence length="600" mass="68055">DQHAPPRDEIDQRERSAKKIKNHEHNHEATTSSKSFEEDDRELVHQKHKERRSLSYKETVLGSQDNINGEKEGSRGTAGIDMNEDDIAGVEGTIEEQKVGEVDCPIFKFSEKEEQRIQRPWKQGVIVQLLGRKIGYKALETRLKQMWVRRGIIQIVDLSHDFYLVTFTSWEDQCRAMMEGPWLIYDHYLVVRPWSPNFNPATAVTTSTAVWVRFSGLPIEYYDSRILHFIGNRIGKTVKVDKNTLLQERGKYARLCVEVDLSKPLLAMFTLKERQYKVEYEGLHLLCLTCGRFGHYVEGCPEKVKTAGEKGGGEKGIVNNEGASMTRAEGPWTVVHKPRRQRKPKDATTTAGVNNAQKGTERGTTTVENSGSRFSILGDGSDQQEEVMRENSLKVNDNTDKEVHTSNVKSKQPKSQTSNQVERERNNTSEIQTHKESTKGGERVNKNQNITAARVTFKDKKVTPMSKKMENYAKLIDHSQITNFFNNPIFKQGEALQANMGKGQMLLPNIQLHGSNNQEKVHFEYHRDPGINGGDKISVTSIESPLLSPTQHDTSLIQSKGGHKVRDIEVFEHDKDHGEPNVEESDMEIVPETPNVDNQA</sequence>
<keyword evidence="1" id="KW-0862">Zinc</keyword>
<dbReference type="InterPro" id="IPR036875">
    <property type="entry name" value="Znf_CCHC_sf"/>
</dbReference>
<dbReference type="Proteomes" id="UP000236291">
    <property type="component" value="Unassembled WGS sequence"/>
</dbReference>
<dbReference type="PANTHER" id="PTHR31286">
    <property type="entry name" value="GLYCINE-RICH CELL WALL STRUCTURAL PROTEIN 1.8-LIKE"/>
    <property type="match status" value="1"/>
</dbReference>
<evidence type="ECO:0000256" key="2">
    <source>
        <dbReference type="SAM" id="MobiDB-lite"/>
    </source>
</evidence>
<dbReference type="InterPro" id="IPR025558">
    <property type="entry name" value="DUF4283"/>
</dbReference>
<feature type="region of interest" description="Disordered" evidence="2">
    <location>
        <begin position="308"/>
        <end position="444"/>
    </location>
</feature>
<dbReference type="GO" id="GO:0008270">
    <property type="term" value="F:zinc ion binding"/>
    <property type="evidence" value="ECO:0007669"/>
    <property type="project" value="UniProtKB-KW"/>
</dbReference>
<keyword evidence="1" id="KW-0863">Zinc-finger</keyword>
<dbReference type="STRING" id="57577.A0A2K3PL00"/>
<dbReference type="InterPro" id="IPR001878">
    <property type="entry name" value="Znf_CCHC"/>
</dbReference>
<feature type="compositionally biased region" description="Basic and acidic residues" evidence="2">
    <location>
        <begin position="421"/>
        <end position="444"/>
    </location>
</feature>
<dbReference type="Pfam" id="PF14111">
    <property type="entry name" value="DUF4283"/>
    <property type="match status" value="1"/>
</dbReference>
<dbReference type="ExpressionAtlas" id="A0A2K3PL00">
    <property type="expression patterns" value="baseline"/>
</dbReference>
<feature type="non-terminal residue" evidence="4">
    <location>
        <position position="1"/>
    </location>
</feature>
<keyword evidence="1" id="KW-0479">Metal-binding</keyword>
<dbReference type="EMBL" id="ASHM01008102">
    <property type="protein sequence ID" value="PNY15945.1"/>
    <property type="molecule type" value="Genomic_DNA"/>
</dbReference>
<evidence type="ECO:0000313" key="4">
    <source>
        <dbReference type="EMBL" id="PNY15945.1"/>
    </source>
</evidence>
<feature type="compositionally biased region" description="Basic and acidic residues" evidence="2">
    <location>
        <begin position="1"/>
        <end position="28"/>
    </location>
</feature>
<feature type="region of interest" description="Disordered" evidence="2">
    <location>
        <begin position="1"/>
        <end position="83"/>
    </location>
</feature>
<dbReference type="AlphaFoldDB" id="A0A2K3PL00"/>
<proteinExistence type="predicted"/>
<feature type="compositionally biased region" description="Polar residues" evidence="2">
    <location>
        <begin position="347"/>
        <end position="373"/>
    </location>
</feature>
<evidence type="ECO:0000256" key="1">
    <source>
        <dbReference type="PROSITE-ProRule" id="PRU00047"/>
    </source>
</evidence>
<feature type="domain" description="CCHC-type" evidence="3">
    <location>
        <begin position="287"/>
        <end position="302"/>
    </location>
</feature>
<reference evidence="4 5" key="1">
    <citation type="journal article" date="2014" name="Am. J. Bot.">
        <title>Genome assembly and annotation for red clover (Trifolium pratense; Fabaceae).</title>
        <authorList>
            <person name="Istvanek J."/>
            <person name="Jaros M."/>
            <person name="Krenek A."/>
            <person name="Repkova J."/>
        </authorList>
    </citation>
    <scope>NUCLEOTIDE SEQUENCE [LARGE SCALE GENOMIC DNA]</scope>
    <source>
        <strain evidence="5">cv. Tatra</strain>
        <tissue evidence="4">Young leaves</tissue>
    </source>
</reference>
<dbReference type="InterPro" id="IPR040256">
    <property type="entry name" value="At4g02000-like"/>
</dbReference>
<gene>
    <name evidence="4" type="ORF">L195_g012653</name>
</gene>
<feature type="compositionally biased region" description="Basic and acidic residues" evidence="2">
    <location>
        <begin position="386"/>
        <end position="404"/>
    </location>
</feature>
<feature type="compositionally biased region" description="Polar residues" evidence="2">
    <location>
        <begin position="405"/>
        <end position="420"/>
    </location>
</feature>
<accession>A0A2K3PL00</accession>
<protein>
    <recommendedName>
        <fullName evidence="3">CCHC-type domain-containing protein</fullName>
    </recommendedName>
</protein>
<feature type="region of interest" description="Disordered" evidence="2">
    <location>
        <begin position="572"/>
        <end position="600"/>
    </location>
</feature>
<dbReference type="SUPFAM" id="SSF57756">
    <property type="entry name" value="Retrovirus zinc finger-like domains"/>
    <property type="match status" value="1"/>
</dbReference>
<organism evidence="4 5">
    <name type="scientific">Trifolium pratense</name>
    <name type="common">Red clover</name>
    <dbReference type="NCBI Taxonomy" id="57577"/>
    <lineage>
        <taxon>Eukaryota</taxon>
        <taxon>Viridiplantae</taxon>
        <taxon>Streptophyta</taxon>
        <taxon>Embryophyta</taxon>
        <taxon>Tracheophyta</taxon>
        <taxon>Spermatophyta</taxon>
        <taxon>Magnoliopsida</taxon>
        <taxon>eudicotyledons</taxon>
        <taxon>Gunneridae</taxon>
        <taxon>Pentapetalae</taxon>
        <taxon>rosids</taxon>
        <taxon>fabids</taxon>
        <taxon>Fabales</taxon>
        <taxon>Fabaceae</taxon>
        <taxon>Papilionoideae</taxon>
        <taxon>50 kb inversion clade</taxon>
        <taxon>NPAAA clade</taxon>
        <taxon>Hologalegina</taxon>
        <taxon>IRL clade</taxon>
        <taxon>Trifolieae</taxon>
        <taxon>Trifolium</taxon>
    </lineage>
</organism>
<dbReference type="PANTHER" id="PTHR31286:SF99">
    <property type="entry name" value="DUF4283 DOMAIN-CONTAINING PROTEIN"/>
    <property type="match status" value="1"/>
</dbReference>
<name>A0A2K3PL00_TRIPR</name>
<dbReference type="GO" id="GO:0003676">
    <property type="term" value="F:nucleic acid binding"/>
    <property type="evidence" value="ECO:0007669"/>
    <property type="project" value="InterPro"/>
</dbReference>
<comment type="caution">
    <text evidence="4">The sequence shown here is derived from an EMBL/GenBank/DDBJ whole genome shotgun (WGS) entry which is preliminary data.</text>
</comment>
<reference evidence="4 5" key="2">
    <citation type="journal article" date="2017" name="Front. Plant Sci.">
        <title>Gene Classification and Mining of Molecular Markers Useful in Red Clover (Trifolium pratense) Breeding.</title>
        <authorList>
            <person name="Istvanek J."/>
            <person name="Dluhosova J."/>
            <person name="Dluhos P."/>
            <person name="Patkova L."/>
            <person name="Nedelnik J."/>
            <person name="Repkova J."/>
        </authorList>
    </citation>
    <scope>NUCLEOTIDE SEQUENCE [LARGE SCALE GENOMIC DNA]</scope>
    <source>
        <strain evidence="5">cv. Tatra</strain>
        <tissue evidence="4">Young leaves</tissue>
    </source>
</reference>
<dbReference type="PROSITE" id="PS50158">
    <property type="entry name" value="ZF_CCHC"/>
    <property type="match status" value="1"/>
</dbReference>
<evidence type="ECO:0000313" key="5">
    <source>
        <dbReference type="Proteomes" id="UP000236291"/>
    </source>
</evidence>
<evidence type="ECO:0000259" key="3">
    <source>
        <dbReference type="PROSITE" id="PS50158"/>
    </source>
</evidence>